<evidence type="ECO:0000256" key="3">
    <source>
        <dbReference type="ARBA" id="ARBA00023125"/>
    </source>
</evidence>
<keyword evidence="3" id="KW-0238">DNA-binding</keyword>
<proteinExistence type="inferred from homology"/>
<dbReference type="InterPro" id="IPR005119">
    <property type="entry name" value="LysR_subst-bd"/>
</dbReference>
<accession>A0A949U5I9</accession>
<sequence length="301" mass="34430">METQHIREFIDLGYTLNYRQTAERLFISQPTLSKHITKMEQELGVQLFIRTKQFVRLTTCGEQFYEKAKKIVTIYDEVTNKILCSRKNMEGTLRVGYLDNAIRHELVSGIEDFKAKYPNITLSLISSKNPGEIEHAIKDDAMDIALTLSFSNTVFPPEWYFEEIKPDILAAVVSKSNLLSEKSKVDFSELLEYPLLFPNATAFTDYSKCLRNFVKNSNRSANEIYEFSDIDTALIMVESGIGVTVMPKHIKCRAHSAKFIDLNDSNAIFSIGALRKITNCTPGSKEFIETLLLKYQDQNNY</sequence>
<dbReference type="PANTHER" id="PTHR30346:SF0">
    <property type="entry name" value="HCA OPERON TRANSCRIPTIONAL ACTIVATOR HCAR"/>
    <property type="match status" value="1"/>
</dbReference>
<dbReference type="Pfam" id="PF03466">
    <property type="entry name" value="LysR_substrate"/>
    <property type="match status" value="1"/>
</dbReference>
<evidence type="ECO:0000256" key="1">
    <source>
        <dbReference type="ARBA" id="ARBA00009437"/>
    </source>
</evidence>
<comment type="caution">
    <text evidence="6">The sequence shown here is derived from an EMBL/GenBank/DDBJ whole genome shotgun (WGS) entry which is preliminary data.</text>
</comment>
<organism evidence="6 7">
    <name type="scientific">Clostridium thailandense</name>
    <dbReference type="NCBI Taxonomy" id="2794346"/>
    <lineage>
        <taxon>Bacteria</taxon>
        <taxon>Bacillati</taxon>
        <taxon>Bacillota</taxon>
        <taxon>Clostridia</taxon>
        <taxon>Eubacteriales</taxon>
        <taxon>Clostridiaceae</taxon>
        <taxon>Clostridium</taxon>
    </lineage>
</organism>
<comment type="similarity">
    <text evidence="1">Belongs to the LysR transcriptional regulatory family.</text>
</comment>
<dbReference type="PROSITE" id="PS50931">
    <property type="entry name" value="HTH_LYSR"/>
    <property type="match status" value="1"/>
</dbReference>
<evidence type="ECO:0000256" key="2">
    <source>
        <dbReference type="ARBA" id="ARBA00023015"/>
    </source>
</evidence>
<dbReference type="RefSeq" id="WP_218323933.1">
    <property type="nucleotide sequence ID" value="NZ_JAEEGC010000217.1"/>
</dbReference>
<dbReference type="EMBL" id="JAEEGC010000217">
    <property type="protein sequence ID" value="MBV7276854.1"/>
    <property type="molecule type" value="Genomic_DNA"/>
</dbReference>
<dbReference type="PANTHER" id="PTHR30346">
    <property type="entry name" value="TRANSCRIPTIONAL DUAL REGULATOR HCAR-RELATED"/>
    <property type="match status" value="1"/>
</dbReference>
<dbReference type="Pfam" id="PF00126">
    <property type="entry name" value="HTH_1"/>
    <property type="match status" value="1"/>
</dbReference>
<dbReference type="GO" id="GO:0032993">
    <property type="term" value="C:protein-DNA complex"/>
    <property type="evidence" value="ECO:0007669"/>
    <property type="project" value="TreeGrafter"/>
</dbReference>
<dbReference type="AlphaFoldDB" id="A0A949U5I9"/>
<dbReference type="GO" id="GO:0003700">
    <property type="term" value="F:DNA-binding transcription factor activity"/>
    <property type="evidence" value="ECO:0007669"/>
    <property type="project" value="InterPro"/>
</dbReference>
<evidence type="ECO:0000256" key="4">
    <source>
        <dbReference type="ARBA" id="ARBA00023163"/>
    </source>
</evidence>
<keyword evidence="2" id="KW-0805">Transcription regulation</keyword>
<keyword evidence="7" id="KW-1185">Reference proteome</keyword>
<evidence type="ECO:0000313" key="6">
    <source>
        <dbReference type="EMBL" id="MBV7276854.1"/>
    </source>
</evidence>
<evidence type="ECO:0000313" key="7">
    <source>
        <dbReference type="Proteomes" id="UP000694308"/>
    </source>
</evidence>
<gene>
    <name evidence="6" type="ORF">I6U48_28705</name>
</gene>
<reference evidence="6" key="1">
    <citation type="submission" date="2020-12" db="EMBL/GenBank/DDBJ databases">
        <title>Clostridium thailandense sp. nov., a novel acetogenic bacterium isolated from peat land soil in Thailand.</title>
        <authorList>
            <person name="Chaikitkaew S."/>
            <person name="Birkeland N.K."/>
        </authorList>
    </citation>
    <scope>NUCLEOTIDE SEQUENCE</scope>
    <source>
        <strain evidence="6">PL3</strain>
    </source>
</reference>
<dbReference type="Proteomes" id="UP000694308">
    <property type="component" value="Unassembled WGS sequence"/>
</dbReference>
<keyword evidence="4" id="KW-0804">Transcription</keyword>
<dbReference type="InterPro" id="IPR000847">
    <property type="entry name" value="LysR_HTH_N"/>
</dbReference>
<dbReference type="CDD" id="cd05466">
    <property type="entry name" value="PBP2_LTTR_substrate"/>
    <property type="match status" value="1"/>
</dbReference>
<evidence type="ECO:0000259" key="5">
    <source>
        <dbReference type="PROSITE" id="PS50931"/>
    </source>
</evidence>
<protein>
    <submittedName>
        <fullName evidence="6">LysR family transcriptional regulator</fullName>
    </submittedName>
</protein>
<feature type="domain" description="HTH lysR-type" evidence="5">
    <location>
        <begin position="1"/>
        <end position="58"/>
    </location>
</feature>
<dbReference type="GO" id="GO:0003677">
    <property type="term" value="F:DNA binding"/>
    <property type="evidence" value="ECO:0007669"/>
    <property type="project" value="UniProtKB-KW"/>
</dbReference>
<name>A0A949U5I9_9CLOT</name>